<accession>A0A6A3B0Z6</accession>
<evidence type="ECO:0000313" key="4">
    <source>
        <dbReference type="Proteomes" id="UP000436088"/>
    </source>
</evidence>
<comment type="caution">
    <text evidence="3">The sequence shown here is derived from an EMBL/GenBank/DDBJ whole genome shotgun (WGS) entry which is preliminary data.</text>
</comment>
<name>A0A6A3B0Z6_HIBSY</name>
<organism evidence="3 4">
    <name type="scientific">Hibiscus syriacus</name>
    <name type="common">Rose of Sharon</name>
    <dbReference type="NCBI Taxonomy" id="106335"/>
    <lineage>
        <taxon>Eukaryota</taxon>
        <taxon>Viridiplantae</taxon>
        <taxon>Streptophyta</taxon>
        <taxon>Embryophyta</taxon>
        <taxon>Tracheophyta</taxon>
        <taxon>Spermatophyta</taxon>
        <taxon>Magnoliopsida</taxon>
        <taxon>eudicotyledons</taxon>
        <taxon>Gunneridae</taxon>
        <taxon>Pentapetalae</taxon>
        <taxon>rosids</taxon>
        <taxon>malvids</taxon>
        <taxon>Malvales</taxon>
        <taxon>Malvaceae</taxon>
        <taxon>Malvoideae</taxon>
        <taxon>Hibiscus</taxon>
    </lineage>
</organism>
<dbReference type="InterPro" id="IPR018247">
    <property type="entry name" value="EF_Hand_1_Ca_BS"/>
</dbReference>
<dbReference type="SUPFAM" id="SSF47473">
    <property type="entry name" value="EF-hand"/>
    <property type="match status" value="1"/>
</dbReference>
<reference evidence="3" key="1">
    <citation type="submission" date="2019-09" db="EMBL/GenBank/DDBJ databases">
        <title>Draft genome information of white flower Hibiscus syriacus.</title>
        <authorList>
            <person name="Kim Y.-M."/>
        </authorList>
    </citation>
    <scope>NUCLEOTIDE SEQUENCE [LARGE SCALE GENOMIC DNA]</scope>
    <source>
        <strain evidence="3">YM2019G1</strain>
    </source>
</reference>
<dbReference type="CDD" id="cd00051">
    <property type="entry name" value="EFh"/>
    <property type="match status" value="1"/>
</dbReference>
<dbReference type="InterPro" id="IPR002048">
    <property type="entry name" value="EF_hand_dom"/>
</dbReference>
<dbReference type="EMBL" id="VEPZ02000934">
    <property type="protein sequence ID" value="KAE8709863.1"/>
    <property type="molecule type" value="Genomic_DNA"/>
</dbReference>
<gene>
    <name evidence="3" type="ORF">F3Y22_tig00110328pilonHSYRG00711</name>
</gene>
<keyword evidence="4" id="KW-1185">Reference proteome</keyword>
<evidence type="ECO:0000313" key="3">
    <source>
        <dbReference type="EMBL" id="KAE8709863.1"/>
    </source>
</evidence>
<dbReference type="PROSITE" id="PS50222">
    <property type="entry name" value="EF_HAND_2"/>
    <property type="match status" value="1"/>
</dbReference>
<keyword evidence="1" id="KW-0106">Calcium</keyword>
<protein>
    <submittedName>
        <fullName evidence="3">Calcium-binding EF-hand family protein</fullName>
    </submittedName>
</protein>
<dbReference type="SMART" id="SM00054">
    <property type="entry name" value="EFh"/>
    <property type="match status" value="2"/>
</dbReference>
<dbReference type="Gene3D" id="1.10.238.10">
    <property type="entry name" value="EF-hand"/>
    <property type="match status" value="1"/>
</dbReference>
<evidence type="ECO:0000259" key="2">
    <source>
        <dbReference type="PROSITE" id="PS50222"/>
    </source>
</evidence>
<dbReference type="Proteomes" id="UP000436088">
    <property type="component" value="Unassembled WGS sequence"/>
</dbReference>
<dbReference type="InterPro" id="IPR011992">
    <property type="entry name" value="EF-hand-dom_pair"/>
</dbReference>
<feature type="domain" description="EF-hand" evidence="2">
    <location>
        <begin position="19"/>
        <end position="54"/>
    </location>
</feature>
<dbReference type="GO" id="GO:0005509">
    <property type="term" value="F:calcium ion binding"/>
    <property type="evidence" value="ECO:0007669"/>
    <property type="project" value="InterPro"/>
</dbReference>
<proteinExistence type="predicted"/>
<evidence type="ECO:0000256" key="1">
    <source>
        <dbReference type="ARBA" id="ARBA00022837"/>
    </source>
</evidence>
<sequence>MVFFFNKRAETKPKDIPKDDYDKLVKLFKRCDVDHNGKLSWEEVKAGFRKLRSRFPLYRTHRAFQMADENHDGFIDVNDELELDKLVTYTLECYPGDTNIKLRLI</sequence>
<dbReference type="PROSITE" id="PS00018">
    <property type="entry name" value="EF_HAND_1"/>
    <property type="match status" value="1"/>
</dbReference>
<dbReference type="Pfam" id="PF13202">
    <property type="entry name" value="EF-hand_5"/>
    <property type="match status" value="1"/>
</dbReference>
<dbReference type="AlphaFoldDB" id="A0A6A3B0Z6"/>
<dbReference type="Pfam" id="PF13405">
    <property type="entry name" value="EF-hand_6"/>
    <property type="match status" value="1"/>
</dbReference>